<dbReference type="PROSITE" id="PS51257">
    <property type="entry name" value="PROKAR_LIPOPROTEIN"/>
    <property type="match status" value="1"/>
</dbReference>
<dbReference type="Proteomes" id="UP000426857">
    <property type="component" value="Chromosome"/>
</dbReference>
<evidence type="ECO:0000313" key="4">
    <source>
        <dbReference type="Proteomes" id="UP000426857"/>
    </source>
</evidence>
<proteinExistence type="predicted"/>
<feature type="chain" id="PRO_5025413161" description="DUF3558 domain-containing protein" evidence="2">
    <location>
        <begin position="36"/>
        <end position="191"/>
    </location>
</feature>
<protein>
    <recommendedName>
        <fullName evidence="5">DUF3558 domain-containing protein</fullName>
    </recommendedName>
</protein>
<organism evidence="3 4">
    <name type="scientific">Corynebacterium xerosis</name>
    <dbReference type="NCBI Taxonomy" id="1725"/>
    <lineage>
        <taxon>Bacteria</taxon>
        <taxon>Bacillati</taxon>
        <taxon>Actinomycetota</taxon>
        <taxon>Actinomycetes</taxon>
        <taxon>Mycobacteriales</taxon>
        <taxon>Corynebacteriaceae</taxon>
        <taxon>Corynebacterium</taxon>
    </lineage>
</organism>
<dbReference type="KEGG" id="cxe:FOB82_01580"/>
<evidence type="ECO:0000256" key="1">
    <source>
        <dbReference type="SAM" id="MobiDB-lite"/>
    </source>
</evidence>
<evidence type="ECO:0000256" key="2">
    <source>
        <dbReference type="SAM" id="SignalP"/>
    </source>
</evidence>
<accession>A0A6B8TJY0</accession>
<dbReference type="AlphaFoldDB" id="A0A6B8TJY0"/>
<evidence type="ECO:0008006" key="5">
    <source>
        <dbReference type="Google" id="ProtNLM"/>
    </source>
</evidence>
<reference evidence="3 4" key="1">
    <citation type="submission" date="2019-11" db="EMBL/GenBank/DDBJ databases">
        <title>FDA dAtabase for Regulatory Grade micrObial Sequences (FDA-ARGOS): Supporting development and validation of Infectious Disease Dx tests.</title>
        <authorList>
            <person name="Kerrigan L."/>
            <person name="Long C."/>
            <person name="Tallon L."/>
            <person name="Sadzewicz L."/>
            <person name="Vavikolanu K."/>
            <person name="Mehta A."/>
            <person name="Aluvathingal J."/>
            <person name="Nadendla S."/>
            <person name="Yan Y."/>
            <person name="Sichtig H."/>
        </authorList>
    </citation>
    <scope>NUCLEOTIDE SEQUENCE [LARGE SCALE GENOMIC DNA]</scope>
    <source>
        <strain evidence="3 4">FDAARGOS_674</strain>
    </source>
</reference>
<dbReference type="RefSeq" id="WP_155867479.1">
    <property type="nucleotide sequence ID" value="NZ_CP046322.1"/>
</dbReference>
<feature type="region of interest" description="Disordered" evidence="1">
    <location>
        <begin position="45"/>
        <end position="67"/>
    </location>
</feature>
<keyword evidence="2" id="KW-0732">Signal</keyword>
<feature type="signal peptide" evidence="2">
    <location>
        <begin position="1"/>
        <end position="35"/>
    </location>
</feature>
<gene>
    <name evidence="3" type="ORF">FOB82_01580</name>
</gene>
<sequence>MASLRRGRRTAGCKIPRAAAVIAVAGLGGGLVACADDAGTAASESDAVPEASAAPRPDLPTTGGPAVDMCSDEVMARMTAAGYELTNHDTAADWCDFEDPATGRLALLMNDPALQYDVIAAGSEPKPARGIVAPDAPESLWVVEDTLVTAFSQCVAGEMADDGMQYVLVTEHGATSDACAGAVEAYETAIG</sequence>
<evidence type="ECO:0000313" key="3">
    <source>
        <dbReference type="EMBL" id="QGS33832.1"/>
    </source>
</evidence>
<name>A0A6B8TJY0_9CORY</name>
<dbReference type="EMBL" id="CP046322">
    <property type="protein sequence ID" value="QGS33832.1"/>
    <property type="molecule type" value="Genomic_DNA"/>
</dbReference>